<dbReference type="RefSeq" id="WP_062620545.1">
    <property type="nucleotide sequence ID" value="NZ_JRWG01000002.1"/>
</dbReference>
<name>A0A137RKM1_9FLAO</name>
<organism evidence="1 2">
    <name type="scientific">Aequorivita aquimaris</name>
    <dbReference type="NCBI Taxonomy" id="1548749"/>
    <lineage>
        <taxon>Bacteria</taxon>
        <taxon>Pseudomonadati</taxon>
        <taxon>Bacteroidota</taxon>
        <taxon>Flavobacteriia</taxon>
        <taxon>Flavobacteriales</taxon>
        <taxon>Flavobacteriaceae</taxon>
        <taxon>Aequorivita</taxon>
    </lineage>
</organism>
<dbReference type="Proteomes" id="UP000070138">
    <property type="component" value="Unassembled WGS sequence"/>
</dbReference>
<evidence type="ECO:0000313" key="2">
    <source>
        <dbReference type="Proteomes" id="UP000070138"/>
    </source>
</evidence>
<dbReference type="AlphaFoldDB" id="A0A137RKM1"/>
<dbReference type="InterPro" id="IPR047690">
    <property type="entry name" value="IPExxxVDY_fam"/>
</dbReference>
<dbReference type="STRING" id="1548749.LS48_04965"/>
<dbReference type="EMBL" id="JRWG01000002">
    <property type="protein sequence ID" value="KXO00733.1"/>
    <property type="molecule type" value="Genomic_DNA"/>
</dbReference>
<proteinExistence type="predicted"/>
<keyword evidence="2" id="KW-1185">Reference proteome</keyword>
<protein>
    <recommendedName>
        <fullName evidence="3">IPExxxVDY family protein</fullName>
    </recommendedName>
</protein>
<accession>A0A137RKM1</accession>
<sequence>MANHKLIFDEDFEEPYTLIAIHCSEEAYKMAYLLNRHLNLKLKRKQTDLDFSTEGLLITFPLYDFEDVHKYTHFYLIANKCKSVEAGLQSSGGLFAEMVSEKSTVHYLLPELKKVDYFLKIYSDFDTVPLRKFLSEINEIKQIISAYIVETEHIKAKNNLIFD</sequence>
<comment type="caution">
    <text evidence="1">The sequence shown here is derived from an EMBL/GenBank/DDBJ whole genome shotgun (WGS) entry which is preliminary data.</text>
</comment>
<gene>
    <name evidence="1" type="ORF">LS48_04965</name>
</gene>
<dbReference type="OrthoDB" id="676614at2"/>
<dbReference type="NCBIfam" id="NF033205">
    <property type="entry name" value="IPExxxVDY"/>
    <property type="match status" value="1"/>
</dbReference>
<reference evidence="1 2" key="2">
    <citation type="journal article" date="2016" name="Int. J. Syst. Evol. Microbiol.">
        <title>Vitellibacter aquimaris sp. nov., a marine bacterium isolated from seawater.</title>
        <authorList>
            <person name="Thevarajoo S."/>
            <person name="Selvaratnam C."/>
            <person name="Goh K.M."/>
            <person name="Hong K.W."/>
            <person name="Chan X.Y."/>
            <person name="Chan K.G."/>
            <person name="Chong C.S."/>
        </authorList>
    </citation>
    <scope>NUCLEOTIDE SEQUENCE [LARGE SCALE GENOMIC DNA]</scope>
    <source>
        <strain evidence="1 2">D-24</strain>
    </source>
</reference>
<evidence type="ECO:0008006" key="3">
    <source>
        <dbReference type="Google" id="ProtNLM"/>
    </source>
</evidence>
<evidence type="ECO:0000313" key="1">
    <source>
        <dbReference type="EMBL" id="KXO00733.1"/>
    </source>
</evidence>
<reference evidence="2" key="1">
    <citation type="submission" date="2014-10" db="EMBL/GenBank/DDBJ databases">
        <title>Genome sequencing of Vitellibacter sp. D-24.</title>
        <authorList>
            <person name="Thevarajoo S."/>
            <person name="Selvaratnam C."/>
            <person name="Goh K.M."/>
            <person name="Chong C.S."/>
        </authorList>
    </citation>
    <scope>NUCLEOTIDE SEQUENCE [LARGE SCALE GENOMIC DNA]</scope>
    <source>
        <strain evidence="2">D-24</strain>
    </source>
</reference>